<evidence type="ECO:0000313" key="2">
    <source>
        <dbReference type="Proteomes" id="UP000050761"/>
    </source>
</evidence>
<dbReference type="GO" id="GO:0005886">
    <property type="term" value="C:plasma membrane"/>
    <property type="evidence" value="ECO:0007669"/>
    <property type="project" value="TreeGrafter"/>
</dbReference>
<dbReference type="OrthoDB" id="5866287at2759"/>
<accession>A0A3P8BUF8</accession>
<accession>A0A183GHG6</accession>
<dbReference type="WBParaSite" id="HPBE_0002200501-mRNA-1">
    <property type="protein sequence ID" value="HPBE_0002200501-mRNA-1"/>
    <property type="gene ID" value="HPBE_0002200501"/>
</dbReference>
<protein>
    <submittedName>
        <fullName evidence="3">AA_permease_C domain-containing protein</fullName>
    </submittedName>
</protein>
<keyword evidence="2" id="KW-1185">Reference proteome</keyword>
<dbReference type="AlphaFoldDB" id="A0A183GHG6"/>
<evidence type="ECO:0000313" key="1">
    <source>
        <dbReference type="EMBL" id="VDP29652.1"/>
    </source>
</evidence>
<gene>
    <name evidence="1" type="ORF">HPBE_LOCUS22004</name>
</gene>
<dbReference type="PANTHER" id="PTHR43243:SF20">
    <property type="entry name" value="CATIONIC AMINO ACID TRANSPORTER 3"/>
    <property type="match status" value="1"/>
</dbReference>
<organism evidence="2 3">
    <name type="scientific">Heligmosomoides polygyrus</name>
    <name type="common">Parasitic roundworm</name>
    <dbReference type="NCBI Taxonomy" id="6339"/>
    <lineage>
        <taxon>Eukaryota</taxon>
        <taxon>Metazoa</taxon>
        <taxon>Ecdysozoa</taxon>
        <taxon>Nematoda</taxon>
        <taxon>Chromadorea</taxon>
        <taxon>Rhabditida</taxon>
        <taxon>Rhabditina</taxon>
        <taxon>Rhabditomorpha</taxon>
        <taxon>Strongyloidea</taxon>
        <taxon>Heligmosomidae</taxon>
        <taxon>Heligmosomoides</taxon>
    </lineage>
</organism>
<dbReference type="SUPFAM" id="SSF103473">
    <property type="entry name" value="MFS general substrate transporter"/>
    <property type="match status" value="1"/>
</dbReference>
<reference evidence="3" key="2">
    <citation type="submission" date="2019-09" db="UniProtKB">
        <authorList>
            <consortium name="WormBaseParasite"/>
        </authorList>
    </citation>
    <scope>IDENTIFICATION</scope>
</reference>
<evidence type="ECO:0000313" key="3">
    <source>
        <dbReference type="WBParaSite" id="HPBE_0002200501-mRNA-1"/>
    </source>
</evidence>
<dbReference type="Proteomes" id="UP000050761">
    <property type="component" value="Unassembled WGS sequence"/>
</dbReference>
<dbReference type="Gene3D" id="1.20.1740.10">
    <property type="entry name" value="Amino acid/polyamine transporter I"/>
    <property type="match status" value="2"/>
</dbReference>
<name>A0A183GHG6_HELPZ</name>
<dbReference type="InterPro" id="IPR036259">
    <property type="entry name" value="MFS_trans_sf"/>
</dbReference>
<proteinExistence type="predicted"/>
<dbReference type="PANTHER" id="PTHR43243">
    <property type="entry name" value="INNER MEMBRANE TRANSPORTER YGJI-RELATED"/>
    <property type="match status" value="1"/>
</dbReference>
<sequence length="523" mass="58773">MAMLTHQCSSDVQVLRAVCALSCAFAGVDATSYLFDETKSPRRKMPVLLPTLTTFLSLFFFIVVMIFSLSTDVSKLSTKTLVPEMFSVLNVPAAKYMLTVSAVCGLSGAVLSSFLPGSRIINALNADRLLPLPADMTRRPVMSVFIFFILVSFGLLIHRNILLNLVLFTTPLKMVATVCLVFLQHYRTEPVGILHETSHYKYDQHFSNFVELISEQRSIRKKRQQVSIAGDDGSIVTSTLTHDDDESDESSVDTSVFVQMAVAKRETQRLQRRLEKKEEKLLSEKLPVLAKSVSHYNSIGPGNDHDCSGMHNCIADSCPAGGSDGKTICVTFMTRPPYYEKDVHHVHLYARDVPEVPFVQTYNPNRRPSTPLDLSEEYRKAKWLLVLFIISSALFCQITLMTGFDSVSSSVLLSLFFVIVIIAVFLGCRLTPNDYLQRRQITVPFFPYFSYFTLFALILALASTKFFTVALYAVWLLIGLALYFMYGYWNSNERTGAGDGVFADDDNEMYRAIIGNDYTIQIE</sequence>
<reference evidence="1 2" key="1">
    <citation type="submission" date="2018-11" db="EMBL/GenBank/DDBJ databases">
        <authorList>
            <consortium name="Pathogen Informatics"/>
        </authorList>
    </citation>
    <scope>NUCLEOTIDE SEQUENCE [LARGE SCALE GENOMIC DNA]</scope>
</reference>
<dbReference type="GO" id="GO:0015171">
    <property type="term" value="F:amino acid transmembrane transporter activity"/>
    <property type="evidence" value="ECO:0007669"/>
    <property type="project" value="TreeGrafter"/>
</dbReference>
<dbReference type="EMBL" id="UZAH01033555">
    <property type="protein sequence ID" value="VDP29652.1"/>
    <property type="molecule type" value="Genomic_DNA"/>
</dbReference>